<dbReference type="CDD" id="cd01310">
    <property type="entry name" value="TatD_DNAse"/>
    <property type="match status" value="1"/>
</dbReference>
<comment type="caution">
    <text evidence="1">The sequence shown here is derived from an EMBL/GenBank/DDBJ whole genome shotgun (WGS) entry which is preliminary data.</text>
</comment>
<dbReference type="Gene3D" id="3.20.20.140">
    <property type="entry name" value="Metal-dependent hydrolases"/>
    <property type="match status" value="1"/>
</dbReference>
<dbReference type="SUPFAM" id="SSF51556">
    <property type="entry name" value="Metallo-dependent hydrolases"/>
    <property type="match status" value="1"/>
</dbReference>
<evidence type="ECO:0000313" key="1">
    <source>
        <dbReference type="EMBL" id="MBK3516560.1"/>
    </source>
</evidence>
<keyword evidence="1" id="KW-0378">Hydrolase</keyword>
<reference evidence="1 2" key="1">
    <citation type="submission" date="2021-01" db="EMBL/GenBank/DDBJ databases">
        <title>Carboxyliciviraga sp.nov., isolated from coastal sediments.</title>
        <authorList>
            <person name="Lu D."/>
            <person name="Zhang T."/>
        </authorList>
    </citation>
    <scope>NUCLEOTIDE SEQUENCE [LARGE SCALE GENOMIC DNA]</scope>
    <source>
        <strain evidence="1 2">N1Y132</strain>
    </source>
</reference>
<dbReference type="Pfam" id="PF01026">
    <property type="entry name" value="TatD_DNase"/>
    <property type="match status" value="1"/>
</dbReference>
<dbReference type="PIRSF" id="PIRSF005902">
    <property type="entry name" value="DNase_TatD"/>
    <property type="match status" value="1"/>
</dbReference>
<sequence length="217" mass="25162">MYINLHTHHPSESMHVKEIINMHASLYPESTNLNQFHSIGIHPWDIKDDHSIHVLEKWAQHPKVLAIGECGLDKSKGPDLTIQQEVFIQHIKLSEKLKLPIIIHCVKAYSEIIKLRKDLRPKQAWIFHGFNASRETMEQALRQGFYFSLGKALLKSNSKASQSLLFIPHNRLFLETDDDPQLSIISIYEKASELLKLETPQLKKVIQDNFKRLFNVN</sequence>
<name>A0ABS1HG10_9BACT</name>
<evidence type="ECO:0000313" key="2">
    <source>
        <dbReference type="Proteomes" id="UP000605676"/>
    </source>
</evidence>
<dbReference type="Proteomes" id="UP000605676">
    <property type="component" value="Unassembled WGS sequence"/>
</dbReference>
<dbReference type="RefSeq" id="WP_200463791.1">
    <property type="nucleotide sequence ID" value="NZ_JAENRR010000007.1"/>
</dbReference>
<accession>A0ABS1HG10</accession>
<gene>
    <name evidence="1" type="ORF">JIV24_04340</name>
</gene>
<dbReference type="EMBL" id="JAENRR010000007">
    <property type="protein sequence ID" value="MBK3516560.1"/>
    <property type="molecule type" value="Genomic_DNA"/>
</dbReference>
<protein>
    <submittedName>
        <fullName evidence="1">TatD family hydrolase</fullName>
    </submittedName>
</protein>
<dbReference type="InterPro" id="IPR032466">
    <property type="entry name" value="Metal_Hydrolase"/>
</dbReference>
<keyword evidence="2" id="KW-1185">Reference proteome</keyword>
<dbReference type="GO" id="GO:0016787">
    <property type="term" value="F:hydrolase activity"/>
    <property type="evidence" value="ECO:0007669"/>
    <property type="project" value="UniProtKB-KW"/>
</dbReference>
<dbReference type="PANTHER" id="PTHR46124:SF2">
    <property type="entry name" value="D-AMINOACYL-TRNA DEACYLASE"/>
    <property type="match status" value="1"/>
</dbReference>
<organism evidence="1 2">
    <name type="scientific">Carboxylicivirga marina</name>
    <dbReference type="NCBI Taxonomy" id="2800988"/>
    <lineage>
        <taxon>Bacteria</taxon>
        <taxon>Pseudomonadati</taxon>
        <taxon>Bacteroidota</taxon>
        <taxon>Bacteroidia</taxon>
        <taxon>Marinilabiliales</taxon>
        <taxon>Marinilabiliaceae</taxon>
        <taxon>Carboxylicivirga</taxon>
    </lineage>
</organism>
<dbReference type="InterPro" id="IPR001130">
    <property type="entry name" value="TatD-like"/>
</dbReference>
<dbReference type="PANTHER" id="PTHR46124">
    <property type="entry name" value="D-AMINOACYL-TRNA DEACYLASE"/>
    <property type="match status" value="1"/>
</dbReference>
<proteinExistence type="predicted"/>